<keyword evidence="3" id="KW-0489">Methyltransferase</keyword>
<organism evidence="3 4">
    <name type="scientific">Desulfofarcimen acetoxidans (strain ATCC 49208 / DSM 771 / KCTC 5769 / VKM B-1644 / 5575)</name>
    <name type="common">Desulfotomaculum acetoxidans</name>
    <dbReference type="NCBI Taxonomy" id="485916"/>
    <lineage>
        <taxon>Bacteria</taxon>
        <taxon>Bacillati</taxon>
        <taxon>Bacillota</taxon>
        <taxon>Clostridia</taxon>
        <taxon>Eubacteriales</taxon>
        <taxon>Peptococcaceae</taxon>
        <taxon>Desulfofarcimen</taxon>
    </lineage>
</organism>
<dbReference type="PANTHER" id="PTHR43861">
    <property type="entry name" value="TRANS-ACONITATE 2-METHYLTRANSFERASE-RELATED"/>
    <property type="match status" value="1"/>
</dbReference>
<dbReference type="eggNOG" id="COG2226">
    <property type="taxonomic scope" value="Bacteria"/>
</dbReference>
<feature type="domain" description="Methyltransferase" evidence="2">
    <location>
        <begin position="57"/>
        <end position="151"/>
    </location>
</feature>
<keyword evidence="1 3" id="KW-0808">Transferase</keyword>
<dbReference type="Pfam" id="PF13649">
    <property type="entry name" value="Methyltransf_25"/>
    <property type="match status" value="1"/>
</dbReference>
<keyword evidence="4" id="KW-1185">Reference proteome</keyword>
<protein>
    <submittedName>
        <fullName evidence="3">Methyltransferase type 11</fullName>
    </submittedName>
</protein>
<dbReference type="KEGG" id="dae:Dtox_0855"/>
<dbReference type="SUPFAM" id="SSF53335">
    <property type="entry name" value="S-adenosyl-L-methionine-dependent methyltransferases"/>
    <property type="match status" value="1"/>
</dbReference>
<evidence type="ECO:0000256" key="1">
    <source>
        <dbReference type="ARBA" id="ARBA00022679"/>
    </source>
</evidence>
<sequence length="240" mass="28154">MNNWIYNEFKHCGVNYSDIEQAEIYDNQHQKFRDYEKEFIDFLSNLSLDNYHNVTMIDLGCGTGATSLYASKYFKKIYAIDVSELMIKQVIKKSEKENITNIEFINSGFLSYEHKAEPVDIVLTKSALHHLPDFWKQVALLRINKMLKPSGIFYLFDVIYHFQPTEYINKIDNFISAFEAMAGEQFKAEVETHIRDEFSTFSWIMEGMLARAGFEVEKIRTSDGFVMEYYCKKVRDIALP</sequence>
<name>C8W295_DESAS</name>
<dbReference type="CDD" id="cd02440">
    <property type="entry name" value="AdoMet_MTases"/>
    <property type="match status" value="1"/>
</dbReference>
<dbReference type="InterPro" id="IPR041698">
    <property type="entry name" value="Methyltransf_25"/>
</dbReference>
<dbReference type="Gene3D" id="3.40.50.150">
    <property type="entry name" value="Vaccinia Virus protein VP39"/>
    <property type="match status" value="1"/>
</dbReference>
<dbReference type="AlphaFoldDB" id="C8W295"/>
<gene>
    <name evidence="3" type="ordered locus">Dtox_0855</name>
</gene>
<dbReference type="EMBL" id="CP001720">
    <property type="protein sequence ID" value="ACV61759.1"/>
    <property type="molecule type" value="Genomic_DNA"/>
</dbReference>
<dbReference type="InterPro" id="IPR029063">
    <property type="entry name" value="SAM-dependent_MTases_sf"/>
</dbReference>
<dbReference type="HOGENOM" id="CLU_1173387_0_0_9"/>
<dbReference type="GO" id="GO:0008168">
    <property type="term" value="F:methyltransferase activity"/>
    <property type="evidence" value="ECO:0007669"/>
    <property type="project" value="UniProtKB-KW"/>
</dbReference>
<dbReference type="Proteomes" id="UP000002217">
    <property type="component" value="Chromosome"/>
</dbReference>
<dbReference type="OrthoDB" id="9784101at2"/>
<reference evidence="3 4" key="1">
    <citation type="journal article" date="2009" name="Stand. Genomic Sci.">
        <title>Complete genome sequence of Desulfotomaculum acetoxidans type strain (5575).</title>
        <authorList>
            <person name="Spring S."/>
            <person name="Lapidus A."/>
            <person name="Schroder M."/>
            <person name="Gleim D."/>
            <person name="Sims D."/>
            <person name="Meincke L."/>
            <person name="Glavina Del Rio T."/>
            <person name="Tice H."/>
            <person name="Copeland A."/>
            <person name="Cheng J.F."/>
            <person name="Lucas S."/>
            <person name="Chen F."/>
            <person name="Nolan M."/>
            <person name="Bruce D."/>
            <person name="Goodwin L."/>
            <person name="Pitluck S."/>
            <person name="Ivanova N."/>
            <person name="Mavromatis K."/>
            <person name="Mikhailova N."/>
            <person name="Pati A."/>
            <person name="Chen A."/>
            <person name="Palaniappan K."/>
            <person name="Land M."/>
            <person name="Hauser L."/>
            <person name="Chang Y.J."/>
            <person name="Jeffries C.D."/>
            <person name="Chain P."/>
            <person name="Saunders E."/>
            <person name="Brettin T."/>
            <person name="Detter J.C."/>
            <person name="Goker M."/>
            <person name="Bristow J."/>
            <person name="Eisen J.A."/>
            <person name="Markowitz V."/>
            <person name="Hugenholtz P."/>
            <person name="Kyrpides N.C."/>
            <person name="Klenk H.P."/>
            <person name="Han C."/>
        </authorList>
    </citation>
    <scope>NUCLEOTIDE SEQUENCE [LARGE SCALE GENOMIC DNA]</scope>
    <source>
        <strain evidence="4">ATCC 49208 / DSM 771 / VKM B-1644</strain>
    </source>
</reference>
<dbReference type="GO" id="GO:0032259">
    <property type="term" value="P:methylation"/>
    <property type="evidence" value="ECO:0007669"/>
    <property type="project" value="UniProtKB-KW"/>
</dbReference>
<evidence type="ECO:0000259" key="2">
    <source>
        <dbReference type="Pfam" id="PF13649"/>
    </source>
</evidence>
<evidence type="ECO:0000313" key="3">
    <source>
        <dbReference type="EMBL" id="ACV61759.1"/>
    </source>
</evidence>
<proteinExistence type="predicted"/>
<evidence type="ECO:0000313" key="4">
    <source>
        <dbReference type="Proteomes" id="UP000002217"/>
    </source>
</evidence>
<accession>C8W295</accession>
<dbReference type="STRING" id="485916.Dtox_0855"/>